<dbReference type="Gene3D" id="2.160.20.10">
    <property type="entry name" value="Single-stranded right-handed beta-helix, Pectin lyase-like"/>
    <property type="match status" value="2"/>
</dbReference>
<name>A0ABT7VRQ6_9GAMM</name>
<comment type="caution">
    <text evidence="1">The sequence shown here is derived from an EMBL/GenBank/DDBJ whole genome shotgun (WGS) entry which is preliminary data.</text>
</comment>
<dbReference type="EMBL" id="JAUCGM010000125">
    <property type="protein sequence ID" value="MDM8562355.1"/>
    <property type="molecule type" value="Genomic_DNA"/>
</dbReference>
<gene>
    <name evidence="1" type="ORF">QUF54_03275</name>
</gene>
<evidence type="ECO:0000313" key="2">
    <source>
        <dbReference type="Proteomes" id="UP001171945"/>
    </source>
</evidence>
<accession>A0ABT7VRQ6</accession>
<sequence length="655" mass="68296">GAIYIRAGRFELHNGVVEANILGNQDGIGIDFQGEELKLTHGGHFSSSTFSSGLGGHIKINVAGTVEISGEGKPGFENSGFFISGIFTNSESQIINAGNAGSVELYAQKLSVNNGAQIGTGTFGTGNGGSMSINVLDGVILSGESSTGYPSGIHSNSRQEIDNAGNAGRIMLEAGQLSIENGAVIQAANWGGGQGGNIKIQTTDLINLLGNDSRGSGSFINVAAEGEFENAGNSGSIELETKQLQVTDGGQITTTTWGPGMGGNIHIKVIEGVVLSGEGDAGNPSGVFTGSMKSVGNAGNAGTILLEANQLKIQNGALIQSSTRGKGKGGDIKIQVANSVNLFGESQTNWPSEITAATDGKTEKSGKGGIIELKSKQLSLADGASIKTSTSGSGQGGDINIHVTENILLSGENSRGNRSRITSSSRSEANYAGNAGNIIINANNTFRLQQNSIITAQAKRANGGNIYINSPGYLYLTDSEITTSVFAEKGDGGNITLAPEFIVLDNSKIIAQAYEGRGGNIDITTTGIYNNTIQGIFESPLRRAINASSQLGIDGEIQINTPEIDVMEGFFTLPVNFLDASQLFKEGCTPRTIANTFLNKGHHKVALKNLSETPWTSFFLEGKRPQDTEKKRIESNLFDGNFSLTKPLFGCGHGD</sequence>
<keyword evidence="2" id="KW-1185">Reference proteome</keyword>
<organism evidence="1 2">
    <name type="scientific">Candidatus Marithioploca araucensis</name>
    <dbReference type="NCBI Taxonomy" id="70273"/>
    <lineage>
        <taxon>Bacteria</taxon>
        <taxon>Pseudomonadati</taxon>
        <taxon>Pseudomonadota</taxon>
        <taxon>Gammaproteobacteria</taxon>
        <taxon>Thiotrichales</taxon>
        <taxon>Thiotrichaceae</taxon>
        <taxon>Candidatus Marithioploca</taxon>
    </lineage>
</organism>
<evidence type="ECO:0000313" key="1">
    <source>
        <dbReference type="EMBL" id="MDM8562355.1"/>
    </source>
</evidence>
<protein>
    <submittedName>
        <fullName evidence="1">Uncharacterized protein</fullName>
    </submittedName>
</protein>
<dbReference type="SUPFAM" id="SSF51126">
    <property type="entry name" value="Pectin lyase-like"/>
    <property type="match status" value="4"/>
</dbReference>
<dbReference type="InterPro" id="IPR012334">
    <property type="entry name" value="Pectin_lyas_fold"/>
</dbReference>
<dbReference type="Proteomes" id="UP001171945">
    <property type="component" value="Unassembled WGS sequence"/>
</dbReference>
<reference evidence="1" key="1">
    <citation type="submission" date="2023-06" db="EMBL/GenBank/DDBJ databases">
        <title>Uncultivated large filamentous bacteria from sulfidic sediments reveal new species and different genomic features in energy metabolism and defense.</title>
        <authorList>
            <person name="Fonseca A."/>
        </authorList>
    </citation>
    <scope>NUCLEOTIDE SEQUENCE</scope>
    <source>
        <strain evidence="1">HSG4</strain>
    </source>
</reference>
<proteinExistence type="predicted"/>
<dbReference type="InterPro" id="IPR011050">
    <property type="entry name" value="Pectin_lyase_fold/virulence"/>
</dbReference>
<feature type="non-terminal residue" evidence="1">
    <location>
        <position position="1"/>
    </location>
</feature>